<organism evidence="1 2">
    <name type="scientific">Dethiosulfovibrio marinus</name>
    <dbReference type="NCBI Taxonomy" id="133532"/>
    <lineage>
        <taxon>Bacteria</taxon>
        <taxon>Thermotogati</taxon>
        <taxon>Synergistota</taxon>
        <taxon>Synergistia</taxon>
        <taxon>Synergistales</taxon>
        <taxon>Dethiosulfovibrionaceae</taxon>
        <taxon>Dethiosulfovibrio</taxon>
    </lineage>
</organism>
<sequence length="310" mass="35319">MIVYELMTDGHIVRLPDLISIGDIPKEGDPLVILLMPYNRALVGFRQGGAYEKWLWGKPGEDNTSWRESFLYDDVPCRFDTGDTIITIGGEVSTKLRSELLRQLPPPGNHGNTMSILKGFLSATSLFDEEDSWDDEDLLLSSLSGMGEFRLLYWGVRKALSLGDHSMVGRIKIWARRGIDVFREEPVLPKMWVSVGDLPGNKGIAELEALLFKPDQLKRMNAEKSGSVVFRGDSGYLVRFEGQRPFGEIPVSVWMYFPFYMWEEMKDRRGLRPQEIVILSWGYLDALEATEDMERYMLPVSLEEPIKVDG</sequence>
<name>A0ABS9EJ89_9BACT</name>
<dbReference type="RefSeq" id="WP_236097556.1">
    <property type="nucleotide sequence ID" value="NZ_JAKGUD010000001.1"/>
</dbReference>
<keyword evidence="2" id="KW-1185">Reference proteome</keyword>
<evidence type="ECO:0000313" key="2">
    <source>
        <dbReference type="Proteomes" id="UP001200430"/>
    </source>
</evidence>
<protein>
    <submittedName>
        <fullName evidence="1">Uncharacterized protein</fullName>
    </submittedName>
</protein>
<accession>A0ABS9EJ89</accession>
<comment type="caution">
    <text evidence="1">The sequence shown here is derived from an EMBL/GenBank/DDBJ whole genome shotgun (WGS) entry which is preliminary data.</text>
</comment>
<dbReference type="Proteomes" id="UP001200430">
    <property type="component" value="Unassembled WGS sequence"/>
</dbReference>
<gene>
    <name evidence="1" type="ORF">L2W38_00125</name>
</gene>
<proteinExistence type="predicted"/>
<reference evidence="1 2" key="1">
    <citation type="submission" date="2022-01" db="EMBL/GenBank/DDBJ databases">
        <title>Dethiosulfovibrio faecalis sp. nov., a novel proteolytic, non-sulfur-reducing bacterium isolated from a marine aquaculture solid waste bioreactor.</title>
        <authorList>
            <person name="Grabowski S."/>
            <person name="Apolinario E."/>
            <person name="Schneider N."/>
            <person name="Marshall C.W."/>
            <person name="Sowers K.R."/>
        </authorList>
    </citation>
    <scope>NUCLEOTIDE SEQUENCE [LARGE SCALE GENOMIC DNA]</scope>
    <source>
        <strain evidence="1 2">DSM 12537</strain>
    </source>
</reference>
<evidence type="ECO:0000313" key="1">
    <source>
        <dbReference type="EMBL" id="MCF4141225.1"/>
    </source>
</evidence>
<dbReference type="EMBL" id="JAKGUD010000001">
    <property type="protein sequence ID" value="MCF4141225.1"/>
    <property type="molecule type" value="Genomic_DNA"/>
</dbReference>